<dbReference type="NCBIfam" id="TIGR02532">
    <property type="entry name" value="IV_pilin_GFxxxE"/>
    <property type="match status" value="1"/>
</dbReference>
<dbReference type="InterPro" id="IPR011453">
    <property type="entry name" value="DUF1559"/>
</dbReference>
<dbReference type="Gene3D" id="3.30.700.10">
    <property type="entry name" value="Glycoprotein, Type 4 Pilin"/>
    <property type="match status" value="1"/>
</dbReference>
<organism evidence="3 4">
    <name type="scientific">Aporhodopirellula aestuarii</name>
    <dbReference type="NCBI Taxonomy" id="2950107"/>
    <lineage>
        <taxon>Bacteria</taxon>
        <taxon>Pseudomonadati</taxon>
        <taxon>Planctomycetota</taxon>
        <taxon>Planctomycetia</taxon>
        <taxon>Pirellulales</taxon>
        <taxon>Pirellulaceae</taxon>
        <taxon>Aporhodopirellula</taxon>
    </lineage>
</organism>
<comment type="caution">
    <text evidence="3">The sequence shown here is derived from an EMBL/GenBank/DDBJ whole genome shotgun (WGS) entry which is preliminary data.</text>
</comment>
<dbReference type="InterPro" id="IPR012902">
    <property type="entry name" value="N_methyl_site"/>
</dbReference>
<sequence length="348" mass="37936">MRCPVSYPLVPTSKNSRPERAAFTLVELLVVIAIIGILVGLLLPAVQAAREAARRMSCSNNLKQISLAIHNYESAYKKLPPSWTNSGSGSGWSMQARILPFIEEGGLADGIDFSQGYSNSTLQDDGIPVPVASFRVAAYQCPSDPLDQPRLGSSGPENYKLNYAANEGVWFVFDPANDNIGDGMFGPNRYMGFRDCLDGLSNTLALAEVKGWTPYYRDVATAGDITMPVQPEVICTLGGSFKTDTGHTEWVDGRVHQAGFTTTFTPNTKVLCEASGVEYDVDWTNMREGKDITDPARTYSAVTSRSYHVGGVQVGVLDGSVRFVTDSVDRQLWQGLSTRNGREVITWP</sequence>
<dbReference type="Proteomes" id="UP001202961">
    <property type="component" value="Unassembled WGS sequence"/>
</dbReference>
<name>A0ABT0U2W7_9BACT</name>
<keyword evidence="1" id="KW-1133">Transmembrane helix</keyword>
<dbReference type="Pfam" id="PF07596">
    <property type="entry name" value="SBP_bac_10"/>
    <property type="match status" value="1"/>
</dbReference>
<feature type="transmembrane region" description="Helical" evidence="1">
    <location>
        <begin position="20"/>
        <end position="46"/>
    </location>
</feature>
<evidence type="ECO:0000313" key="4">
    <source>
        <dbReference type="Proteomes" id="UP001202961"/>
    </source>
</evidence>
<dbReference type="PANTHER" id="PTHR30093">
    <property type="entry name" value="GENERAL SECRETION PATHWAY PROTEIN G"/>
    <property type="match status" value="1"/>
</dbReference>
<dbReference type="NCBIfam" id="TIGR04294">
    <property type="entry name" value="pre_pil_HX9DG"/>
    <property type="match status" value="1"/>
</dbReference>
<evidence type="ECO:0000256" key="1">
    <source>
        <dbReference type="SAM" id="Phobius"/>
    </source>
</evidence>
<proteinExistence type="predicted"/>
<feature type="domain" description="DUF1559" evidence="2">
    <location>
        <begin position="47"/>
        <end position="331"/>
    </location>
</feature>
<gene>
    <name evidence="3" type="ORF">NB063_11520</name>
</gene>
<dbReference type="Pfam" id="PF07963">
    <property type="entry name" value="N_methyl"/>
    <property type="match status" value="1"/>
</dbReference>
<keyword evidence="1" id="KW-0812">Transmembrane</keyword>
<dbReference type="InterPro" id="IPR027558">
    <property type="entry name" value="Pre_pil_HX9DG_C"/>
</dbReference>
<dbReference type="RefSeq" id="WP_250928871.1">
    <property type="nucleotide sequence ID" value="NZ_JAMQBK010000029.1"/>
</dbReference>
<evidence type="ECO:0000313" key="3">
    <source>
        <dbReference type="EMBL" id="MCM2371234.1"/>
    </source>
</evidence>
<dbReference type="SUPFAM" id="SSF54523">
    <property type="entry name" value="Pili subunits"/>
    <property type="match status" value="1"/>
</dbReference>
<keyword evidence="1" id="KW-0472">Membrane</keyword>
<accession>A0ABT0U2W7</accession>
<reference evidence="3 4" key="1">
    <citation type="journal article" date="2022" name="Syst. Appl. Microbiol.">
        <title>Rhodopirellula aestuarii sp. nov., a novel member of the genus Rhodopirellula isolated from brackish sediments collected in the Tagus River estuary, Portugal.</title>
        <authorList>
            <person name="Vitorino I.R."/>
            <person name="Klimek D."/>
            <person name="Calusinska M."/>
            <person name="Lobo-da-Cunha A."/>
            <person name="Vasconcelos V."/>
            <person name="Lage O.M."/>
        </authorList>
    </citation>
    <scope>NUCLEOTIDE SEQUENCE [LARGE SCALE GENOMIC DNA]</scope>
    <source>
        <strain evidence="3 4">ICT_H3.1</strain>
    </source>
</reference>
<protein>
    <submittedName>
        <fullName evidence="3">DUF1559 domain-containing protein</fullName>
    </submittedName>
</protein>
<dbReference type="InterPro" id="IPR045584">
    <property type="entry name" value="Pilin-like"/>
</dbReference>
<dbReference type="PANTHER" id="PTHR30093:SF2">
    <property type="entry name" value="TYPE II SECRETION SYSTEM PROTEIN H"/>
    <property type="match status" value="1"/>
</dbReference>
<evidence type="ECO:0000259" key="2">
    <source>
        <dbReference type="Pfam" id="PF07596"/>
    </source>
</evidence>
<dbReference type="EMBL" id="JAMQBK010000029">
    <property type="protein sequence ID" value="MCM2371234.1"/>
    <property type="molecule type" value="Genomic_DNA"/>
</dbReference>
<keyword evidence="4" id="KW-1185">Reference proteome</keyword>